<proteinExistence type="inferred from homology"/>
<dbReference type="PANTHER" id="PTHR40094:SF1">
    <property type="entry name" value="UBIQUITIN DOMAIN-CONTAINING PROTEIN"/>
    <property type="match status" value="1"/>
</dbReference>
<dbReference type="InterPro" id="IPR011625">
    <property type="entry name" value="A2M_N_BRD"/>
</dbReference>
<dbReference type="Pfam" id="PF00207">
    <property type="entry name" value="A2M"/>
    <property type="match status" value="1"/>
</dbReference>
<dbReference type="GO" id="GO:0005615">
    <property type="term" value="C:extracellular space"/>
    <property type="evidence" value="ECO:0007669"/>
    <property type="project" value="InterPro"/>
</dbReference>
<dbReference type="SMART" id="SM00028">
    <property type="entry name" value="TPR"/>
    <property type="match status" value="4"/>
</dbReference>
<dbReference type="InterPro" id="IPR026284">
    <property type="entry name" value="A2MG_proteobact"/>
</dbReference>
<dbReference type="InterPro" id="IPR001599">
    <property type="entry name" value="Macroglobln_a2"/>
</dbReference>
<dbReference type="SUPFAM" id="SSF48452">
    <property type="entry name" value="TPR-like"/>
    <property type="match status" value="1"/>
</dbReference>
<dbReference type="PIRSF" id="PIRSF038980">
    <property type="entry name" value="A2M_bac"/>
    <property type="match status" value="1"/>
</dbReference>
<dbReference type="Proteomes" id="UP000245461">
    <property type="component" value="Unassembled WGS sequence"/>
</dbReference>
<reference evidence="6 7" key="1">
    <citation type="submission" date="2018-05" db="EMBL/GenBank/DDBJ databases">
        <title>Zavarzinia sp. HR-AS.</title>
        <authorList>
            <person name="Lee Y."/>
            <person name="Jeon C.O."/>
        </authorList>
    </citation>
    <scope>NUCLEOTIDE SEQUENCE [LARGE SCALE GENOMIC DNA]</scope>
    <source>
        <strain evidence="6 7">HR-AS</strain>
    </source>
</reference>
<keyword evidence="2 3" id="KW-0732">Signal</keyword>
<dbReference type="SMART" id="SM01419">
    <property type="entry name" value="Thiol-ester_cl"/>
    <property type="match status" value="1"/>
</dbReference>
<evidence type="ECO:0000256" key="2">
    <source>
        <dbReference type="ARBA" id="ARBA00022729"/>
    </source>
</evidence>
<dbReference type="Gene3D" id="2.60.40.1930">
    <property type="match status" value="1"/>
</dbReference>
<dbReference type="InterPro" id="IPR021868">
    <property type="entry name" value="Alpha_2_Macroglob_MG3"/>
</dbReference>
<sequence>MGRIASALRSLLVAFVLSGAVTGAAMAGTLDRLQEQAGYYMDSIAGRDEGPKDLAEAKRAVEAAAIQAKRERWWQASDFYERAIALGLDDAATWTLLAEIQLRNSNYWRATPAAYRAYTLAKTKPAKLAALEILGTSLSRNDNPELALEAYREAAKVAGSNAYDEQIAELEEATRFRIINAYANEDADTPALCLDFYGELNPTAHYEDYIEVTPKFDGAIVVRDKTLCVEGARFGEAYEIAAAKGLPGTEGVKLDRDEGAAITVGNRPESLGFTQSAYILPKVGATGIPLQSVNTDKARLVLYRINDRNILPTIANGNFMRILTSYDAEEIAQTSGEKVWQGEVTIENEANKRVVTAIDIEQMRKTAAPGVYVLTAAPATGEPDYWDDLATQWVVVTDVGLTTYAANDGLTVVARSLSTGKPAAGVDIGLYARNNDELSRAKTDDKGVVRFDPGLLRAEGGRSPAAIMAFAGGGDFTFLDLTGPAFDLSDRGVSGRPQPGPLDLFAYAERGVYRPGETAHIMALLRDDAGNAVADLPLTLKVTRPDGVEIERRPLKPAAGGAYDVTWAISAGARTGSWTLSWHTDPDKAAVGSLSVLVEDIVPARIETKVKADAPAIEPGHPVPLSIEAKYLFGTPAADLRSAVEVVIGEAEVPFPDFKDYSFGLVDENVEQVRVNLEDQVTDAKGKVTFEIDPGQLPDTVQPLTAMIRADVFETSGRPVSQRLELPVRNRPLWLGVKAGFENAELAENGTPGFQLIALDQSGKPSDASGVRWSLVREDWSYQWYFRNGAWNYDVVVRDKPLGTGTIDLKAAGPVTLQTQAVQYGRYRIELTDAGTGAASSLRFTAGWFIAPSIGETPDKMTVVADKPLYTPGETAKLRLQAPFAGEVQIIVATDKVLETRNVTVPATGTDIEVPVSEAWGAGAYVLATAFRPGDADSERGPGRAIGLAWLGVDPAARQLQIAMNAPDMVLPRQKVSIPIEVKGIAGASPTFVTVAAVDEGILQLTDFQTPDPLSQLFGKRRLGLDIHDAYGQLLNAKLGKPGALREGGDGYALGRRGAPPSDIKLVSLFTGIVALDASGKGTLSFDVPDYNGRLRLMAVAWNARQVGSADKGLIVRDPVVVLTSTARFLGVGDTSRLTVTLSNAAGAAGAYSVSIAGDDIVQLVPGKKPGPVDLPVGATRTVNIPIKAVAAGLGKLALTVEGPNGFSFSRTVSIGTRAPQLPSIDRLVRQLKPRDGLTVGQKALDPYVPGTPELLLSLSPRPNVDVAGLLRGLDRYPYGCLEQTTSRALPLLYVGEVAKLWEQPDEPDLTARIEKAIGHILEMQRGDGSFALWDYYGDTQPWLTAYALDFLTRARARDIAVPDFAYRRGLAWLKRHGENRRDDGPDALASRAYALYVLAEAGVGEIGATRYMHDAVGIDLPTPLAMAQVGAALALMGDTGRASEAFDRALAAQDRRNAGSDYGSQVRDLAAIVALAAETKVPGIDPEALAAKVADMVGGKRWLSTQESAWLLMAARALADGDNRMQVAVGATAVPPRSTAYAVRPTIAEVAAGLRLENQGEGSVWYTGTVIGVPAKDMPASSAGIEVQRRFFTLDGKAIDPKAVAQGTMMVAVVTGRTTSGLGNQLMVIDLLPAGFEIENPRLVGSTTAGEIGWLPEMTYPQYQEALDDRYVAAFDTTENSSFAVAYIVRAVTPGTYRVPGVAVEDMYRPEYRARDAMGTVTVVPVE</sequence>
<evidence type="ECO:0000259" key="4">
    <source>
        <dbReference type="SMART" id="SM01359"/>
    </source>
</evidence>
<dbReference type="SMART" id="SM01360">
    <property type="entry name" value="A2M"/>
    <property type="match status" value="1"/>
</dbReference>
<dbReference type="InterPro" id="IPR049120">
    <property type="entry name" value="A2M_bMG2"/>
</dbReference>
<dbReference type="Pfam" id="PF17973">
    <property type="entry name" value="bMG10"/>
    <property type="match status" value="1"/>
</dbReference>
<dbReference type="Pfam" id="PF17962">
    <property type="entry name" value="bMG6"/>
    <property type="match status" value="1"/>
</dbReference>
<evidence type="ECO:0000313" key="6">
    <source>
        <dbReference type="EMBL" id="PWR22545.1"/>
    </source>
</evidence>
<evidence type="ECO:0000313" key="7">
    <source>
        <dbReference type="Proteomes" id="UP000245461"/>
    </source>
</evidence>
<dbReference type="Pfam" id="PF01835">
    <property type="entry name" value="MG2"/>
    <property type="match status" value="1"/>
</dbReference>
<feature type="chain" id="PRO_5016378881" evidence="3">
    <location>
        <begin position="28"/>
        <end position="1728"/>
    </location>
</feature>
<feature type="domain" description="Alpha-2-macroglobulin" evidence="5">
    <location>
        <begin position="1068"/>
        <end position="1156"/>
    </location>
</feature>
<dbReference type="Gene3D" id="1.25.40.10">
    <property type="entry name" value="Tetratricopeptide repeat domain"/>
    <property type="match status" value="1"/>
</dbReference>
<accession>A0A317EBG1</accession>
<dbReference type="Gene3D" id="1.50.10.20">
    <property type="match status" value="1"/>
</dbReference>
<dbReference type="InterPro" id="IPR011626">
    <property type="entry name" value="Alpha-macroglobulin_TED"/>
</dbReference>
<dbReference type="Pfam" id="PF17972">
    <property type="entry name" value="bMG5"/>
    <property type="match status" value="1"/>
</dbReference>
<protein>
    <submittedName>
        <fullName evidence="6">Alpha-2-macroglobulin family protein</fullName>
    </submittedName>
</protein>
<dbReference type="Pfam" id="PF21142">
    <property type="entry name" value="A2M_bMG2"/>
    <property type="match status" value="1"/>
</dbReference>
<dbReference type="EMBL" id="QGLE01000006">
    <property type="protein sequence ID" value="PWR22545.1"/>
    <property type="molecule type" value="Genomic_DNA"/>
</dbReference>
<dbReference type="Pfam" id="PF07703">
    <property type="entry name" value="A2M_BRD"/>
    <property type="match status" value="1"/>
</dbReference>
<dbReference type="InterPro" id="IPR008930">
    <property type="entry name" value="Terpenoid_cyclase/PrenylTrfase"/>
</dbReference>
<feature type="domain" description="Alpha-2-macroglobulin bait region" evidence="4">
    <location>
        <begin position="861"/>
        <end position="1005"/>
    </location>
</feature>
<dbReference type="GO" id="GO:0004866">
    <property type="term" value="F:endopeptidase inhibitor activity"/>
    <property type="evidence" value="ECO:0007669"/>
    <property type="project" value="InterPro"/>
</dbReference>
<comment type="caution">
    <text evidence="6">The sequence shown here is derived from an EMBL/GenBank/DDBJ whole genome shotgun (WGS) entry which is preliminary data.</text>
</comment>
<evidence type="ECO:0000259" key="5">
    <source>
        <dbReference type="SMART" id="SM01360"/>
    </source>
</evidence>
<dbReference type="Pfam" id="PF07678">
    <property type="entry name" value="TED_complement"/>
    <property type="match status" value="1"/>
</dbReference>
<comment type="similarity">
    <text evidence="1">Belongs to the protease inhibitor I39 (alpha-2-macroglobulin) family. Bacterial alpha-2-macroglobulin subfamily.</text>
</comment>
<dbReference type="SUPFAM" id="SSF48239">
    <property type="entry name" value="Terpenoid cyclases/Protein prenyltransferases"/>
    <property type="match status" value="1"/>
</dbReference>
<evidence type="ECO:0000256" key="1">
    <source>
        <dbReference type="ARBA" id="ARBA00010556"/>
    </source>
</evidence>
<feature type="signal peptide" evidence="3">
    <location>
        <begin position="1"/>
        <end position="27"/>
    </location>
</feature>
<evidence type="ECO:0000256" key="3">
    <source>
        <dbReference type="SAM" id="SignalP"/>
    </source>
</evidence>
<dbReference type="InterPro" id="IPR019734">
    <property type="entry name" value="TPR_rpt"/>
</dbReference>
<organism evidence="6 7">
    <name type="scientific">Zavarzinia aquatilis</name>
    <dbReference type="NCBI Taxonomy" id="2211142"/>
    <lineage>
        <taxon>Bacteria</taxon>
        <taxon>Pseudomonadati</taxon>
        <taxon>Pseudomonadota</taxon>
        <taxon>Alphaproteobacteria</taxon>
        <taxon>Rhodospirillales</taxon>
        <taxon>Zavarziniaceae</taxon>
        <taxon>Zavarzinia</taxon>
    </lineage>
</organism>
<dbReference type="InterPro" id="IPR051802">
    <property type="entry name" value="YfhM-like"/>
</dbReference>
<dbReference type="InterPro" id="IPR041246">
    <property type="entry name" value="Bact_MG10"/>
</dbReference>
<dbReference type="PANTHER" id="PTHR40094">
    <property type="entry name" value="ALPHA-2-MACROGLOBULIN HOMOLOG"/>
    <property type="match status" value="1"/>
</dbReference>
<dbReference type="SMART" id="SM01359">
    <property type="entry name" value="A2M_N_2"/>
    <property type="match status" value="1"/>
</dbReference>
<dbReference type="Pfam" id="PF11974">
    <property type="entry name" value="bMG3"/>
    <property type="match status" value="1"/>
</dbReference>
<dbReference type="InterPro" id="IPR011990">
    <property type="entry name" value="TPR-like_helical_dom_sf"/>
</dbReference>
<dbReference type="InterPro" id="IPR041203">
    <property type="entry name" value="Bact_A2M_MG5"/>
</dbReference>
<dbReference type="InterPro" id="IPR002890">
    <property type="entry name" value="MG2"/>
</dbReference>
<dbReference type="OrthoDB" id="9767116at2"/>
<gene>
    <name evidence="6" type="ORF">DKG74_11775</name>
</gene>
<dbReference type="InterPro" id="IPR041462">
    <property type="entry name" value="Bact_A2M_MG6"/>
</dbReference>
<dbReference type="InterPro" id="IPR047565">
    <property type="entry name" value="Alpha-macroglob_thiol-ester_cl"/>
</dbReference>
<dbReference type="RefSeq" id="WP_109905966.1">
    <property type="nucleotide sequence ID" value="NZ_QGLE01000006.1"/>
</dbReference>
<name>A0A317EBG1_9PROT</name>
<dbReference type="CDD" id="cd02891">
    <property type="entry name" value="A2M_like"/>
    <property type="match status" value="1"/>
</dbReference>
<keyword evidence="7" id="KW-1185">Reference proteome</keyword>